<dbReference type="SUPFAM" id="SSF141371">
    <property type="entry name" value="PilZ domain-like"/>
    <property type="match status" value="1"/>
</dbReference>
<gene>
    <name evidence="2" type="ORF">FIV46_15635</name>
</gene>
<proteinExistence type="predicted"/>
<comment type="caution">
    <text evidence="2">The sequence shown here is derived from an EMBL/GenBank/DDBJ whole genome shotgun (WGS) entry which is preliminary data.</text>
</comment>
<accession>A0A501PCB5</accession>
<evidence type="ECO:0000259" key="1">
    <source>
        <dbReference type="Pfam" id="PF07238"/>
    </source>
</evidence>
<evidence type="ECO:0000313" key="3">
    <source>
        <dbReference type="Proteomes" id="UP000319148"/>
    </source>
</evidence>
<keyword evidence="3" id="KW-1185">Reference proteome</keyword>
<evidence type="ECO:0000313" key="2">
    <source>
        <dbReference type="EMBL" id="TPD57544.1"/>
    </source>
</evidence>
<feature type="domain" description="PilZ" evidence="1">
    <location>
        <begin position="10"/>
        <end position="85"/>
    </location>
</feature>
<dbReference type="GO" id="GO:0035438">
    <property type="term" value="F:cyclic-di-GMP binding"/>
    <property type="evidence" value="ECO:0007669"/>
    <property type="project" value="InterPro"/>
</dbReference>
<protein>
    <submittedName>
        <fullName evidence="2">PilZ domain-containing protein</fullName>
    </submittedName>
</protein>
<sequence length="105" mass="11658">MSAEAMSNEDKRSDSRLDVVWRALLTVDGISYPCELINVSTAGALMVLDRELEMGQQFLLDIAELGQCGGRVAWCNRPQYGLQLLIGDDLKLKEFADKIGLRLKA</sequence>
<dbReference type="RefSeq" id="WP_139941859.1">
    <property type="nucleotide sequence ID" value="NZ_JBHSYP010000005.1"/>
</dbReference>
<dbReference type="Proteomes" id="UP000319148">
    <property type="component" value="Unassembled WGS sequence"/>
</dbReference>
<dbReference type="AlphaFoldDB" id="A0A501PCB5"/>
<name>A0A501PCB5_9PROT</name>
<reference evidence="3" key="1">
    <citation type="submission" date="2019-06" db="EMBL/GenBank/DDBJ databases">
        <title>The complete genome of Emcibacter congregatus ZYLT.</title>
        <authorList>
            <person name="Zhao Z."/>
        </authorList>
    </citation>
    <scope>NUCLEOTIDE SEQUENCE [LARGE SCALE GENOMIC DNA]</scope>
    <source>
        <strain evidence="3">MCCC 1A06723</strain>
    </source>
</reference>
<dbReference type="EMBL" id="VFIY01000018">
    <property type="protein sequence ID" value="TPD57544.1"/>
    <property type="molecule type" value="Genomic_DNA"/>
</dbReference>
<dbReference type="Gene3D" id="2.40.10.220">
    <property type="entry name" value="predicted glycosyltransferase like domains"/>
    <property type="match status" value="1"/>
</dbReference>
<organism evidence="2 3">
    <name type="scientific">Emcibacter nanhaiensis</name>
    <dbReference type="NCBI Taxonomy" id="1505037"/>
    <lineage>
        <taxon>Bacteria</taxon>
        <taxon>Pseudomonadati</taxon>
        <taxon>Pseudomonadota</taxon>
        <taxon>Alphaproteobacteria</taxon>
        <taxon>Emcibacterales</taxon>
        <taxon>Emcibacteraceae</taxon>
        <taxon>Emcibacter</taxon>
    </lineage>
</organism>
<dbReference type="OrthoDB" id="8480867at2"/>
<dbReference type="InterPro" id="IPR009875">
    <property type="entry name" value="PilZ_domain"/>
</dbReference>
<dbReference type="Pfam" id="PF07238">
    <property type="entry name" value="PilZ"/>
    <property type="match status" value="1"/>
</dbReference>